<accession>A0A1H8QGY6</accession>
<dbReference type="InterPro" id="IPR055755">
    <property type="entry name" value="DUF7331"/>
</dbReference>
<name>A0A1H8QGY6_9EURY</name>
<proteinExistence type="predicted"/>
<dbReference type="Pfam" id="PF24018">
    <property type="entry name" value="DUF7331"/>
    <property type="match status" value="1"/>
</dbReference>
<evidence type="ECO:0000313" key="2">
    <source>
        <dbReference type="Proteomes" id="UP000199126"/>
    </source>
</evidence>
<keyword evidence="2" id="KW-1185">Reference proteome</keyword>
<gene>
    <name evidence="1" type="ORF">SAMN04487948_103105</name>
</gene>
<evidence type="ECO:0000313" key="1">
    <source>
        <dbReference type="EMBL" id="SEO53174.1"/>
    </source>
</evidence>
<reference evidence="2" key="1">
    <citation type="submission" date="2016-10" db="EMBL/GenBank/DDBJ databases">
        <authorList>
            <person name="Varghese N."/>
            <person name="Submissions S."/>
        </authorList>
    </citation>
    <scope>NUCLEOTIDE SEQUENCE [LARGE SCALE GENOMIC DNA]</scope>
    <source>
        <strain evidence="2">CGMCC 1.10121</strain>
    </source>
</reference>
<organism evidence="1 2">
    <name type="scientific">Halogranum amylolyticum</name>
    <dbReference type="NCBI Taxonomy" id="660520"/>
    <lineage>
        <taxon>Archaea</taxon>
        <taxon>Methanobacteriati</taxon>
        <taxon>Methanobacteriota</taxon>
        <taxon>Stenosarchaea group</taxon>
        <taxon>Halobacteria</taxon>
        <taxon>Halobacteriales</taxon>
        <taxon>Haloferacaceae</taxon>
    </lineage>
</organism>
<dbReference type="RefSeq" id="WP_170864732.1">
    <property type="nucleotide sequence ID" value="NZ_FODV01000003.1"/>
</dbReference>
<sequence>MVDETYDAEPRGRYEALVSDDGFVEIYDTRDEFAWIRADNAVELDRTR</sequence>
<dbReference type="AlphaFoldDB" id="A0A1H8QGY6"/>
<dbReference type="OrthoDB" id="260782at2157"/>
<dbReference type="Proteomes" id="UP000199126">
    <property type="component" value="Unassembled WGS sequence"/>
</dbReference>
<dbReference type="EMBL" id="FODV01000003">
    <property type="protein sequence ID" value="SEO53174.1"/>
    <property type="molecule type" value="Genomic_DNA"/>
</dbReference>
<protein>
    <submittedName>
        <fullName evidence="1">Uncharacterized protein</fullName>
    </submittedName>
</protein>